<dbReference type="RefSeq" id="WP_132971116.1">
    <property type="nucleotide sequence ID" value="NZ_SMFX01000001.1"/>
</dbReference>
<dbReference type="InterPro" id="IPR013578">
    <property type="entry name" value="Peptidase_M16C_assoc"/>
</dbReference>
<sequence>MSSVVADNSTVSPGQAPSRVHDAFEWVRSERIESLNLVIEEYRHRVTGAAHYHLAADIPENVFLVALRTVPMDSTGVAHILEHTALCGSKHYPVRDPFFMMIRRSLNTFMNAFTSSDWTAYPFASQNRKDFNNLMDVYLDAVFFSRLHELDFAQEGHRVEFAEMDNPDTELVFKGVVFNEMKGAMSSPASTLWQTLTKYLFPTTTYHYNSGGDPECIPDLAYEDLKAFYRTHYHPSNAVFMTFGDIPVFEHHARIHDKALSQFEKLDVHIAVGDEKRYHAPVYVQESYAFDEPGEVGDKTHLVMGWLLGPSINLKEQLEAQLLEGVLLDDSASPLRRALETTDLGSAPSPLCGLEASNREMSFVCGLEGSRPENTHAMEELVLDVLREVAEKGIEKSRIEAVLHQLELGQREISGDGYPYGLQLILEGLSCATHRGDPVGLMNLDPVLDELRELIQDPDYIPGLVRGLLLENCHRVHVTLVPDTALSARREAAEAERLAGMKAQMDDVQKQAVIAQAKALAERQSQEDDPSALPKVGLEDVPTEMHIASGEQEQVASLPLSFYPQGTNGLVYQQVVADLPQLDDELLDAFPGYSYSLAQLGCGGRDYLETQELQTSVSGGVNASSSMRGNVDDEQSLKGFFVLSGKALARNHAALGNLMRDTLESPRFDEYDRIRDLVAQHRAQCEQSVTGNGHGLAMLAASSGMSPGTALSHRLRGLAGIRSLKQLDDSFSDAGQVKVYADRLAALHESIRSAPRQFLLISEAERHAQVREELKQAWSSVQIDSSNHTPFVPGKVSARVREAWIANTQVNFCAKAYKTVPAEHPDAAALAVLPGFLRNGYLHRAIREQGGAYGGGASHDSDNAAFRFFSYRDPRLAETLDDFDHAVEWLLTEEHEWRLLEEAILGVISSIDKPASPAGEARDAFLCALHGRTPERRQAQRKRILDVTLDDLRRVGETYLRPEQASIAVVTSPASEGDCRTLGLDIQIL</sequence>
<protein>
    <recommendedName>
        <fullName evidence="1">Peptidase M16C associated domain-containing protein</fullName>
    </recommendedName>
</protein>
<dbReference type="EMBL" id="SMFX01000001">
    <property type="protein sequence ID" value="TCK17229.1"/>
    <property type="molecule type" value="Genomic_DNA"/>
</dbReference>
<evidence type="ECO:0000313" key="2">
    <source>
        <dbReference type="EMBL" id="TCK17229.1"/>
    </source>
</evidence>
<name>A0A4R1HD96_9GAMM</name>
<dbReference type="InterPro" id="IPR011765">
    <property type="entry name" value="Pept_M16_N"/>
</dbReference>
<dbReference type="PANTHER" id="PTHR43016">
    <property type="entry name" value="PRESEQUENCE PROTEASE"/>
    <property type="match status" value="1"/>
</dbReference>
<dbReference type="PANTHER" id="PTHR43016:SF13">
    <property type="entry name" value="PRESEQUENCE PROTEASE, MITOCHONDRIAL"/>
    <property type="match status" value="1"/>
</dbReference>
<dbReference type="GO" id="GO:0006508">
    <property type="term" value="P:proteolysis"/>
    <property type="evidence" value="ECO:0007669"/>
    <property type="project" value="InterPro"/>
</dbReference>
<dbReference type="Proteomes" id="UP000295707">
    <property type="component" value="Unassembled WGS sequence"/>
</dbReference>
<dbReference type="InterPro" id="IPR007863">
    <property type="entry name" value="Peptidase_M16_C"/>
</dbReference>
<dbReference type="OrthoDB" id="9762027at2"/>
<proteinExistence type="predicted"/>
<reference evidence="2 3" key="1">
    <citation type="submission" date="2019-03" db="EMBL/GenBank/DDBJ databases">
        <title>Genomic Encyclopedia of Type Strains, Phase IV (KMG-IV): sequencing the most valuable type-strain genomes for metagenomic binning, comparative biology and taxonomic classification.</title>
        <authorList>
            <person name="Goeker M."/>
        </authorList>
    </citation>
    <scope>NUCLEOTIDE SEQUENCE [LARGE SCALE GENOMIC DNA]</scope>
    <source>
        <strain evidence="2 3">DSM 19610</strain>
    </source>
</reference>
<dbReference type="SUPFAM" id="SSF63411">
    <property type="entry name" value="LuxS/MPP-like metallohydrolase"/>
    <property type="match status" value="4"/>
</dbReference>
<dbReference type="InterPro" id="IPR055130">
    <property type="entry name" value="PreP_C"/>
</dbReference>
<comment type="caution">
    <text evidence="2">The sequence shown here is derived from an EMBL/GenBank/DDBJ whole genome shotgun (WGS) entry which is preliminary data.</text>
</comment>
<accession>A0A4R1HD96</accession>
<dbReference type="Pfam" id="PF05193">
    <property type="entry name" value="Peptidase_M16_C"/>
    <property type="match status" value="1"/>
</dbReference>
<dbReference type="Gene3D" id="3.30.830.10">
    <property type="entry name" value="Metalloenzyme, LuxS/M16 peptidase-like"/>
    <property type="match status" value="4"/>
</dbReference>
<dbReference type="Pfam" id="PF08367">
    <property type="entry name" value="M16C_assoc"/>
    <property type="match status" value="1"/>
</dbReference>
<dbReference type="AlphaFoldDB" id="A0A4R1HD96"/>
<dbReference type="SMART" id="SM01264">
    <property type="entry name" value="M16C_associated"/>
    <property type="match status" value="1"/>
</dbReference>
<feature type="domain" description="Peptidase M16C associated" evidence="1">
    <location>
        <begin position="480"/>
        <end position="727"/>
    </location>
</feature>
<evidence type="ECO:0000259" key="1">
    <source>
        <dbReference type="SMART" id="SM01264"/>
    </source>
</evidence>
<keyword evidence="3" id="KW-1185">Reference proteome</keyword>
<dbReference type="InterPro" id="IPR011249">
    <property type="entry name" value="Metalloenz_LuxS/M16"/>
</dbReference>
<organism evidence="2 3">
    <name type="scientific">Thiogranum longum</name>
    <dbReference type="NCBI Taxonomy" id="1537524"/>
    <lineage>
        <taxon>Bacteria</taxon>
        <taxon>Pseudomonadati</taxon>
        <taxon>Pseudomonadota</taxon>
        <taxon>Gammaproteobacteria</taxon>
        <taxon>Chromatiales</taxon>
        <taxon>Ectothiorhodospiraceae</taxon>
        <taxon>Thiogranum</taxon>
    </lineage>
</organism>
<gene>
    <name evidence="2" type="ORF">DFR30_0450</name>
</gene>
<evidence type="ECO:0000313" key="3">
    <source>
        <dbReference type="Proteomes" id="UP000295707"/>
    </source>
</evidence>
<dbReference type="Pfam" id="PF22516">
    <property type="entry name" value="PreP_C"/>
    <property type="match status" value="1"/>
</dbReference>
<dbReference type="Pfam" id="PF00675">
    <property type="entry name" value="Peptidase_M16"/>
    <property type="match status" value="1"/>
</dbReference>
<dbReference type="FunFam" id="3.30.830.10:FF:000011">
    <property type="entry name" value="Presequence protease, mitochondrial"/>
    <property type="match status" value="1"/>
</dbReference>
<dbReference type="GO" id="GO:0046872">
    <property type="term" value="F:metal ion binding"/>
    <property type="evidence" value="ECO:0007669"/>
    <property type="project" value="InterPro"/>
</dbReference>